<name>A0A7R9LCP9_9ACAR</name>
<dbReference type="PRINTS" id="PR00081">
    <property type="entry name" value="GDHRDH"/>
</dbReference>
<dbReference type="PRINTS" id="PR00080">
    <property type="entry name" value="SDRFAMILY"/>
</dbReference>
<evidence type="ECO:0000256" key="4">
    <source>
        <dbReference type="RuleBase" id="RU000363"/>
    </source>
</evidence>
<keyword evidence="5" id="KW-1133">Transmembrane helix</keyword>
<feature type="domain" description="Ketoreductase" evidence="6">
    <location>
        <begin position="54"/>
        <end position="246"/>
    </location>
</feature>
<dbReference type="NCBIfam" id="NF004825">
    <property type="entry name" value="PRK06181.1"/>
    <property type="match status" value="1"/>
</dbReference>
<keyword evidence="5" id="KW-0812">Transmembrane</keyword>
<dbReference type="OrthoDB" id="5307821at2759"/>
<organism evidence="7">
    <name type="scientific">Oppiella nova</name>
    <dbReference type="NCBI Taxonomy" id="334625"/>
    <lineage>
        <taxon>Eukaryota</taxon>
        <taxon>Metazoa</taxon>
        <taxon>Ecdysozoa</taxon>
        <taxon>Arthropoda</taxon>
        <taxon>Chelicerata</taxon>
        <taxon>Arachnida</taxon>
        <taxon>Acari</taxon>
        <taxon>Acariformes</taxon>
        <taxon>Sarcoptiformes</taxon>
        <taxon>Oribatida</taxon>
        <taxon>Brachypylina</taxon>
        <taxon>Oppioidea</taxon>
        <taxon>Oppiidae</taxon>
        <taxon>Oppiella</taxon>
    </lineage>
</organism>
<proteinExistence type="inferred from homology"/>
<feature type="transmembrane region" description="Helical" evidence="5">
    <location>
        <begin position="20"/>
        <end position="39"/>
    </location>
</feature>
<evidence type="ECO:0000256" key="1">
    <source>
        <dbReference type="ARBA" id="ARBA00006484"/>
    </source>
</evidence>
<dbReference type="PROSITE" id="PS00061">
    <property type="entry name" value="ADH_SHORT"/>
    <property type="match status" value="1"/>
</dbReference>
<evidence type="ECO:0000313" key="7">
    <source>
        <dbReference type="EMBL" id="CAD7639156.1"/>
    </source>
</evidence>
<sequence>MNAFNSNHVLYQLLFKSNHIKSILLAIVLPYILVKLYRNRVHKKLIASDRLVGKVVVITGASSGLGRALAQVFYRSGARLILSSRRVDQLEEVKKSLISLPNTSSSDEYFEPKVVALDLCKLDAMDSYASEALNHYGRVDVIVNCGGISYRGSVVETSVEVDTKVMVVNYFGQLALIKAFLPAMIQRNSGQIVVISSVQGQLALPFRSAYTASKHALQAFCDSLRAELFATDISVLVVSPGYIKTNLSMNAITGSGDPYGLMDATTASGAEPEDVAKSVLLAVIKKDKQLVLSPLMPKIAIWLRFVFPNIYFYLMKSRAKRETRKR</sequence>
<protein>
    <recommendedName>
        <fullName evidence="6">Ketoreductase domain-containing protein</fullName>
    </recommendedName>
</protein>
<accession>A0A7R9LCP9</accession>
<gene>
    <name evidence="7" type="ORF">ONB1V03_LOCUS1815</name>
</gene>
<keyword evidence="2" id="KW-0560">Oxidoreductase</keyword>
<dbReference type="InterPro" id="IPR020904">
    <property type="entry name" value="Sc_DH/Rdtase_CS"/>
</dbReference>
<evidence type="ECO:0000259" key="6">
    <source>
        <dbReference type="SMART" id="SM00822"/>
    </source>
</evidence>
<dbReference type="SMART" id="SM00822">
    <property type="entry name" value="PKS_KR"/>
    <property type="match status" value="1"/>
</dbReference>
<dbReference type="PANTHER" id="PTHR44196">
    <property type="entry name" value="DEHYDROGENASE/REDUCTASE SDR FAMILY MEMBER 7B"/>
    <property type="match status" value="1"/>
</dbReference>
<evidence type="ECO:0000313" key="8">
    <source>
        <dbReference type="Proteomes" id="UP000728032"/>
    </source>
</evidence>
<keyword evidence="5" id="KW-0472">Membrane</keyword>
<comment type="function">
    <text evidence="3">Putative oxidoreductase.</text>
</comment>
<dbReference type="SUPFAM" id="SSF51735">
    <property type="entry name" value="NAD(P)-binding Rossmann-fold domains"/>
    <property type="match status" value="1"/>
</dbReference>
<evidence type="ECO:0000256" key="2">
    <source>
        <dbReference type="ARBA" id="ARBA00023002"/>
    </source>
</evidence>
<comment type="similarity">
    <text evidence="1 4">Belongs to the short-chain dehydrogenases/reductases (SDR) family.</text>
</comment>
<evidence type="ECO:0000256" key="5">
    <source>
        <dbReference type="SAM" id="Phobius"/>
    </source>
</evidence>
<dbReference type="PANTHER" id="PTHR44196:SF1">
    <property type="entry name" value="DEHYDROGENASE_REDUCTASE SDR FAMILY MEMBER 7B"/>
    <property type="match status" value="1"/>
</dbReference>
<dbReference type="EMBL" id="OC915187">
    <property type="protein sequence ID" value="CAD7639156.1"/>
    <property type="molecule type" value="Genomic_DNA"/>
</dbReference>
<dbReference type="InterPro" id="IPR036291">
    <property type="entry name" value="NAD(P)-bd_dom_sf"/>
</dbReference>
<dbReference type="Proteomes" id="UP000728032">
    <property type="component" value="Unassembled WGS sequence"/>
</dbReference>
<dbReference type="EMBL" id="CAJPVJ010000362">
    <property type="protein sequence ID" value="CAG2162216.1"/>
    <property type="molecule type" value="Genomic_DNA"/>
</dbReference>
<dbReference type="GO" id="GO:0016020">
    <property type="term" value="C:membrane"/>
    <property type="evidence" value="ECO:0007669"/>
    <property type="project" value="TreeGrafter"/>
</dbReference>
<dbReference type="InterPro" id="IPR002347">
    <property type="entry name" value="SDR_fam"/>
</dbReference>
<reference evidence="7" key="1">
    <citation type="submission" date="2020-11" db="EMBL/GenBank/DDBJ databases">
        <authorList>
            <person name="Tran Van P."/>
        </authorList>
    </citation>
    <scope>NUCLEOTIDE SEQUENCE</scope>
</reference>
<dbReference type="InterPro" id="IPR057326">
    <property type="entry name" value="KR_dom"/>
</dbReference>
<dbReference type="AlphaFoldDB" id="A0A7R9LCP9"/>
<evidence type="ECO:0000256" key="3">
    <source>
        <dbReference type="ARBA" id="ARBA00037096"/>
    </source>
</evidence>
<keyword evidence="8" id="KW-1185">Reference proteome</keyword>
<dbReference type="CDD" id="cd05332">
    <property type="entry name" value="11beta-HSD1_like_SDR_c"/>
    <property type="match status" value="1"/>
</dbReference>
<dbReference type="GO" id="GO:0016491">
    <property type="term" value="F:oxidoreductase activity"/>
    <property type="evidence" value="ECO:0007669"/>
    <property type="project" value="UniProtKB-KW"/>
</dbReference>
<dbReference type="Gene3D" id="3.40.50.720">
    <property type="entry name" value="NAD(P)-binding Rossmann-like Domain"/>
    <property type="match status" value="1"/>
</dbReference>
<dbReference type="Pfam" id="PF00106">
    <property type="entry name" value="adh_short"/>
    <property type="match status" value="1"/>
</dbReference>
<dbReference type="GO" id="GO:0006629">
    <property type="term" value="P:lipid metabolic process"/>
    <property type="evidence" value="ECO:0007669"/>
    <property type="project" value="UniProtKB-ARBA"/>
</dbReference>